<feature type="region of interest" description="Disordered" evidence="7">
    <location>
        <begin position="1410"/>
        <end position="1430"/>
    </location>
</feature>
<dbReference type="InterPro" id="IPR057326">
    <property type="entry name" value="KR_dom"/>
</dbReference>
<keyword evidence="5" id="KW-0511">Multifunctional enzyme</keyword>
<dbReference type="Pfam" id="PF13602">
    <property type="entry name" value="ADH_zinc_N_2"/>
    <property type="match status" value="1"/>
</dbReference>
<dbReference type="Gene3D" id="3.10.129.110">
    <property type="entry name" value="Polyketide synthase dehydratase"/>
    <property type="match status" value="1"/>
</dbReference>
<dbReference type="SUPFAM" id="SSF53901">
    <property type="entry name" value="Thiolase-like"/>
    <property type="match status" value="1"/>
</dbReference>
<dbReference type="InterPro" id="IPR049900">
    <property type="entry name" value="PKS_mFAS_DH"/>
</dbReference>
<feature type="domain" description="Ketosynthase family 3 (KS3)" evidence="9">
    <location>
        <begin position="9"/>
        <end position="436"/>
    </location>
</feature>
<dbReference type="InterPro" id="IPR011032">
    <property type="entry name" value="GroES-like_sf"/>
</dbReference>
<evidence type="ECO:0000256" key="1">
    <source>
        <dbReference type="ARBA" id="ARBA00022450"/>
    </source>
</evidence>
<keyword evidence="12" id="KW-1185">Reference proteome</keyword>
<feature type="compositionally biased region" description="Polar residues" evidence="7">
    <location>
        <begin position="1494"/>
        <end position="1511"/>
    </location>
</feature>
<dbReference type="InterPro" id="IPR013154">
    <property type="entry name" value="ADH-like_N"/>
</dbReference>
<dbReference type="InterPro" id="IPR013968">
    <property type="entry name" value="PKS_KR"/>
</dbReference>
<evidence type="ECO:0000256" key="3">
    <source>
        <dbReference type="ARBA" id="ARBA00022679"/>
    </source>
</evidence>
<feature type="domain" description="Carrier" evidence="8">
    <location>
        <begin position="2360"/>
        <end position="2436"/>
    </location>
</feature>
<dbReference type="InterPro" id="IPR001227">
    <property type="entry name" value="Ac_transferase_dom_sf"/>
</dbReference>
<evidence type="ECO:0000256" key="7">
    <source>
        <dbReference type="SAM" id="MobiDB-lite"/>
    </source>
</evidence>
<evidence type="ECO:0000259" key="8">
    <source>
        <dbReference type="PROSITE" id="PS50075"/>
    </source>
</evidence>
<comment type="caution">
    <text evidence="11">The sequence shown here is derived from an EMBL/GenBank/DDBJ whole genome shotgun (WGS) entry which is preliminary data.</text>
</comment>
<reference evidence="11 12" key="1">
    <citation type="submission" date="2023-01" db="EMBL/GenBank/DDBJ databases">
        <title>Analysis of 21 Apiospora genomes using comparative genomics revels a genus with tremendous synthesis potential of carbohydrate active enzymes and secondary metabolites.</title>
        <authorList>
            <person name="Sorensen T."/>
        </authorList>
    </citation>
    <scope>NUCLEOTIDE SEQUENCE [LARGE SCALE GENOMIC DNA]</scope>
    <source>
        <strain evidence="11 12">CBS 83171</strain>
    </source>
</reference>
<dbReference type="SMART" id="SM00827">
    <property type="entry name" value="PKS_AT"/>
    <property type="match status" value="1"/>
</dbReference>
<dbReference type="Pfam" id="PF00698">
    <property type="entry name" value="Acyl_transf_1"/>
    <property type="match status" value="1"/>
</dbReference>
<feature type="compositionally biased region" description="Polar residues" evidence="7">
    <location>
        <begin position="1410"/>
        <end position="1423"/>
    </location>
</feature>
<protein>
    <submittedName>
        <fullName evidence="11">Fumagillin dodecapentaenoate synthase</fullName>
    </submittedName>
</protein>
<dbReference type="SMART" id="SM00826">
    <property type="entry name" value="PKS_DH"/>
    <property type="match status" value="1"/>
</dbReference>
<dbReference type="InterPro" id="IPR020843">
    <property type="entry name" value="ER"/>
</dbReference>
<dbReference type="InterPro" id="IPR016039">
    <property type="entry name" value="Thiolase-like"/>
</dbReference>
<dbReference type="SMART" id="SM00822">
    <property type="entry name" value="PKS_KR"/>
    <property type="match status" value="1"/>
</dbReference>
<dbReference type="SUPFAM" id="SSF51735">
    <property type="entry name" value="NAD(P)-binding Rossmann-fold domains"/>
    <property type="match status" value="2"/>
</dbReference>
<dbReference type="Pfam" id="PF00109">
    <property type="entry name" value="ketoacyl-synt"/>
    <property type="match status" value="1"/>
</dbReference>
<dbReference type="Gene3D" id="3.90.180.10">
    <property type="entry name" value="Medium-chain alcohol dehydrogenases, catalytic domain"/>
    <property type="match status" value="1"/>
</dbReference>
<dbReference type="InterPro" id="IPR049551">
    <property type="entry name" value="PKS_DH_C"/>
</dbReference>
<organism evidence="11 12">
    <name type="scientific">Apiospora saccharicola</name>
    <dbReference type="NCBI Taxonomy" id="335842"/>
    <lineage>
        <taxon>Eukaryota</taxon>
        <taxon>Fungi</taxon>
        <taxon>Dikarya</taxon>
        <taxon>Ascomycota</taxon>
        <taxon>Pezizomycotina</taxon>
        <taxon>Sordariomycetes</taxon>
        <taxon>Xylariomycetidae</taxon>
        <taxon>Amphisphaeriales</taxon>
        <taxon>Apiosporaceae</taxon>
        <taxon>Apiospora</taxon>
    </lineage>
</organism>
<dbReference type="Pfam" id="PF08240">
    <property type="entry name" value="ADH_N"/>
    <property type="match status" value="1"/>
</dbReference>
<evidence type="ECO:0000256" key="6">
    <source>
        <dbReference type="PROSITE-ProRule" id="PRU01363"/>
    </source>
</evidence>
<dbReference type="Gene3D" id="3.40.47.10">
    <property type="match status" value="1"/>
</dbReference>
<dbReference type="InterPro" id="IPR036291">
    <property type="entry name" value="NAD(P)-bd_dom_sf"/>
</dbReference>
<dbReference type="InterPro" id="IPR049552">
    <property type="entry name" value="PKS_DH_N"/>
</dbReference>
<dbReference type="InterPro" id="IPR016036">
    <property type="entry name" value="Malonyl_transacylase_ACP-bd"/>
</dbReference>
<feature type="domain" description="PKS/mFAS DH" evidence="10">
    <location>
        <begin position="936"/>
        <end position="1245"/>
    </location>
</feature>
<name>A0ABR1V9H6_9PEZI</name>
<dbReference type="Proteomes" id="UP001446871">
    <property type="component" value="Unassembled WGS sequence"/>
</dbReference>
<dbReference type="InterPro" id="IPR006162">
    <property type="entry name" value="Ppantetheine_attach_site"/>
</dbReference>
<dbReference type="SMART" id="SM00825">
    <property type="entry name" value="PKS_KS"/>
    <property type="match status" value="1"/>
</dbReference>
<dbReference type="PROSITE" id="PS52004">
    <property type="entry name" value="KS3_2"/>
    <property type="match status" value="1"/>
</dbReference>
<dbReference type="PANTHER" id="PTHR43775">
    <property type="entry name" value="FATTY ACID SYNTHASE"/>
    <property type="match status" value="1"/>
</dbReference>
<dbReference type="Pfam" id="PF08659">
    <property type="entry name" value="KR"/>
    <property type="match status" value="1"/>
</dbReference>
<dbReference type="InterPro" id="IPR020841">
    <property type="entry name" value="PKS_Beta-ketoAc_synthase_dom"/>
</dbReference>
<dbReference type="SUPFAM" id="SSF47336">
    <property type="entry name" value="ACP-like"/>
    <property type="match status" value="1"/>
</dbReference>
<proteinExistence type="predicted"/>
<keyword evidence="3" id="KW-0808">Transferase</keyword>
<evidence type="ECO:0000256" key="5">
    <source>
        <dbReference type="ARBA" id="ARBA00023268"/>
    </source>
</evidence>
<dbReference type="Gene3D" id="3.40.50.720">
    <property type="entry name" value="NAD(P)-binding Rossmann-like Domain"/>
    <property type="match status" value="2"/>
</dbReference>
<feature type="region of interest" description="Disordered" evidence="7">
    <location>
        <begin position="1494"/>
        <end position="1516"/>
    </location>
</feature>
<dbReference type="SUPFAM" id="SSF50129">
    <property type="entry name" value="GroES-like"/>
    <property type="match status" value="1"/>
</dbReference>
<evidence type="ECO:0000313" key="11">
    <source>
        <dbReference type="EMBL" id="KAK8067552.1"/>
    </source>
</evidence>
<accession>A0ABR1V9H6</accession>
<keyword evidence="1" id="KW-0596">Phosphopantetheine</keyword>
<dbReference type="InterPro" id="IPR050091">
    <property type="entry name" value="PKS_NRPS_Biosynth_Enz"/>
</dbReference>
<dbReference type="InterPro" id="IPR016035">
    <property type="entry name" value="Acyl_Trfase/lysoPLipase"/>
</dbReference>
<dbReference type="InterPro" id="IPR032821">
    <property type="entry name" value="PKS_assoc"/>
</dbReference>
<dbReference type="PROSITE" id="PS50075">
    <property type="entry name" value="CARRIER"/>
    <property type="match status" value="1"/>
</dbReference>
<dbReference type="CDD" id="cd00833">
    <property type="entry name" value="PKS"/>
    <property type="match status" value="1"/>
</dbReference>
<feature type="active site" description="Proton acceptor; for dehydratase activity" evidence="6">
    <location>
        <position position="968"/>
    </location>
</feature>
<dbReference type="Pfam" id="PF02801">
    <property type="entry name" value="Ketoacyl-synt_C"/>
    <property type="match status" value="1"/>
</dbReference>
<feature type="active site" description="Proton donor; for dehydratase activity" evidence="6">
    <location>
        <position position="1151"/>
    </location>
</feature>
<gene>
    <name evidence="11" type="ORF">PG996_006664</name>
</gene>
<dbReference type="SUPFAM" id="SSF52151">
    <property type="entry name" value="FabD/lysophospholipase-like"/>
    <property type="match status" value="1"/>
</dbReference>
<dbReference type="Pfam" id="PF14765">
    <property type="entry name" value="PS-DH"/>
    <property type="match status" value="1"/>
</dbReference>
<dbReference type="CDD" id="cd05195">
    <property type="entry name" value="enoyl_red"/>
    <property type="match status" value="1"/>
</dbReference>
<dbReference type="Gene3D" id="3.30.70.3290">
    <property type="match status" value="1"/>
</dbReference>
<evidence type="ECO:0000313" key="12">
    <source>
        <dbReference type="Proteomes" id="UP001446871"/>
    </source>
</evidence>
<evidence type="ECO:0000256" key="2">
    <source>
        <dbReference type="ARBA" id="ARBA00022553"/>
    </source>
</evidence>
<dbReference type="InterPro" id="IPR009081">
    <property type="entry name" value="PP-bd_ACP"/>
</dbReference>
<dbReference type="SMART" id="SM00823">
    <property type="entry name" value="PKS_PP"/>
    <property type="match status" value="1"/>
</dbReference>
<dbReference type="InterPro" id="IPR036736">
    <property type="entry name" value="ACP-like_sf"/>
</dbReference>
<dbReference type="InterPro" id="IPR014031">
    <property type="entry name" value="Ketoacyl_synth_C"/>
</dbReference>
<dbReference type="InterPro" id="IPR020807">
    <property type="entry name" value="PKS_DH"/>
</dbReference>
<dbReference type="Pfam" id="PF00550">
    <property type="entry name" value="PP-binding"/>
    <property type="match status" value="1"/>
</dbReference>
<dbReference type="PROSITE" id="PS52019">
    <property type="entry name" value="PKS_MFAS_DH"/>
    <property type="match status" value="1"/>
</dbReference>
<dbReference type="InterPro" id="IPR020806">
    <property type="entry name" value="PKS_PP-bd"/>
</dbReference>
<feature type="region of interest" description="N-terminal hotdog fold" evidence="6">
    <location>
        <begin position="936"/>
        <end position="1074"/>
    </location>
</feature>
<keyword evidence="2" id="KW-0597">Phosphoprotein</keyword>
<dbReference type="PANTHER" id="PTHR43775:SF18">
    <property type="entry name" value="ENZYME, PUTATIVE (JCVI)-RELATED"/>
    <property type="match status" value="1"/>
</dbReference>
<dbReference type="Pfam" id="PF16197">
    <property type="entry name" value="KAsynt_C_assoc"/>
    <property type="match status" value="1"/>
</dbReference>
<evidence type="ECO:0000259" key="9">
    <source>
        <dbReference type="PROSITE" id="PS52004"/>
    </source>
</evidence>
<dbReference type="PROSITE" id="PS00012">
    <property type="entry name" value="PHOSPHOPANTETHEINE"/>
    <property type="match status" value="1"/>
</dbReference>
<dbReference type="Gene3D" id="3.40.366.10">
    <property type="entry name" value="Malonyl-Coenzyme A Acyl Carrier Protein, domain 2"/>
    <property type="match status" value="1"/>
</dbReference>
<dbReference type="InterPro" id="IPR042104">
    <property type="entry name" value="PKS_dehydratase_sf"/>
</dbReference>
<dbReference type="InterPro" id="IPR014043">
    <property type="entry name" value="Acyl_transferase_dom"/>
</dbReference>
<dbReference type="SMART" id="SM00829">
    <property type="entry name" value="PKS_ER"/>
    <property type="match status" value="1"/>
</dbReference>
<dbReference type="EMBL" id="JAQQWM010000004">
    <property type="protein sequence ID" value="KAK8067552.1"/>
    <property type="molecule type" value="Genomic_DNA"/>
</dbReference>
<dbReference type="Gene3D" id="1.10.1200.10">
    <property type="entry name" value="ACP-like"/>
    <property type="match status" value="1"/>
</dbReference>
<feature type="region of interest" description="C-terminal hotdog fold" evidence="6">
    <location>
        <begin position="1084"/>
        <end position="1245"/>
    </location>
</feature>
<dbReference type="SUPFAM" id="SSF55048">
    <property type="entry name" value="Probable ACP-binding domain of malonyl-CoA ACP transacylase"/>
    <property type="match status" value="1"/>
</dbReference>
<evidence type="ECO:0000259" key="10">
    <source>
        <dbReference type="PROSITE" id="PS52019"/>
    </source>
</evidence>
<dbReference type="InterPro" id="IPR014030">
    <property type="entry name" value="Ketoacyl_synth_N"/>
</dbReference>
<evidence type="ECO:0000256" key="4">
    <source>
        <dbReference type="ARBA" id="ARBA00023002"/>
    </source>
</evidence>
<dbReference type="Pfam" id="PF21089">
    <property type="entry name" value="PKS_DH_N"/>
    <property type="match status" value="1"/>
</dbReference>
<keyword evidence="4" id="KW-0560">Oxidoreductase</keyword>
<sequence length="2446" mass="263464">MSKAKQHQQEPVAIVGFACRLPGGNNTPQKLWDFLQRGEVASRVVPDTRFSFEGHYDGSLKPKTLRQAGGMFLGDVDPADFDAGFFEVSGAEALAMDPNQRQMLEVVFEGLENAGVTLEQLDGQQVGCFVGSYAADYADMQNRDPEDRPPNNALGVGRAINANRLSHFLNIKGPSVTLDTACSGSLQGLDLACRYLQTGDINAAIIATSNLYMSPEHLIDTGSIGSAHSPTALCHCFDVDADGYVKAEAVSAIIVKRLDDAIRDRDPIRAVVLGTASNSNGRTAGIASPSSVMQAAAARAAYAHAGITDLNATTYLECHGTGTQAGDPTEVNGVGSVFAATRTADKPLLIGSVKSNIGHSEPAAGISGLLKAILSIEHGFIPGTPTFINPSPKIDFIGNKVKAFRTGIAWPEDAPRRASVNSFGYGGSNAHAIVQQPDSAYPAHHVSSFADSGGDDNGLAELEEDAERPSVLVLSANDASSLRGAIQGLGNHLLNPRVRVGLADLAYTLSERKTKLWHRAYLTTHNTELDEKAEAWVVAKKSSHTPTFGFVFTGQGAQWPQMGQDLLKYFPSQTRSVLEELDETLQSLDHPPKWSLLSELTEPRSPEHLRQPEFSQPLVTALQLCILAVLESWGIKPSSVVGHSSGEIAAAYAAGLLGRSSAIIAAFNRGRAAVNRQSEAEKEVGMLAVGLGADAASEFLAKYEGKTWIACFNSPSSITVSGKLSALQALAEEIKGAGHFARLLQVDLAYHSELMGVIGEEYETLLTRDDQFQARDESDRNDGVTMFSSVTGSKKTDPTDALYWKTNMVSPVRFDGALKAMLQDAKSPNFLIEIGPSGALAGPVSQVLKSLPTSAGGDVSYMATWSRGAAAGKSLFDVAGRLWAAGAPVDLALVNQYTGSERTIVDLPNYNWNHSTKYWHENAASKDWRFRKYVVHDLLGSKMLGTSWQAPQWRHHLNVANVPWLMDHRMGGDAIMPGAGFVTMAVEALYQKHCALLLPEEAAGIARNDLCYRVRNVAFKRALVLEEGKDAVITFKLANVLGSKDWHQFQISTTEGGVESEHCHGQIRIQDALDEPVQGEDALPFQQAQPPKLWYKCQREIGMDFGPAFQKLIDVEGVTGERKCRTHISLEPAPSKYNPQSYYPIHPAALDGCLQTVVPSNASCDRTNVKSVMIPALIDDFVINKVPAALSRGLSKATSVYGGRGRRDIEKSWVANTTVYDAETGQLAMRITGLNYTKLDVAPKPDPHTFHTAVWKPDITMLTQDQVMYLPADGESNDNKLDTIIALVAFKKPSLSVLEVDLDGQDDTSSTWFANPDSAARSACTKYDFGTTNAKALINVETQFKEKAQAGFQLLDDSDAVFGLAADASYDLVIIKTSQSLSNSAVQDSVARLEPLLGTGAHTLLVQTTVQESHASTSSTGSTDGFEHVDQGFGVQTPQVQTPGAKSLMSSYLAGDSSSSISSAAWDDGAAQKAAAGAAKSGNTRSSLLVLAPTSDSPTAHLSRSAETSTGHAAAPRRLTIVRLSESAPQTLPPSLQASLERSGWEMAYQTLPLPESLQQGSGGVTLVLDELWGSIMPTLDENQWQALKQLVLSGNPLVWVTKGAQHPTTHPDNGMIRGLFRVAMQEDPTAKLITLDVQSSTSAATNWAIEKVVGSLRDSNSDGEVATETEYMERDGILHIQRLMPDGPVNEFRRREEEGLEPVVKGFHATGVQVQLRAERLGTLNSLMWCETEATAPPALAPNNVEVEVMAVGVNFKDVAITMGIVPDDEYNIGFECAGVVNKTGPGVAKFQVGDRVCILKAGSYANRVRVSVDRCHLIPSTMTFEEAATIPSVYLCSLYAMYHLGNLQEGQSVLIHSATGGVGIACIELALHKKADIFVTVGTEEKRQFLEERYGIPRNRMFSSRNTKFADEIKRATGGKGINVAINSLIGELLDATWRIMADGGNMVEIGKRDIVDRNFLSMEPFDRNCSFRAVDMSYTRDITDSLVAGLFDELFGLINGGHLKPIDPITTFGFDDVVAALAYIRSGKHMGKIVISNGIKDDVEMPIRPAVRRLQLQPDVSYLIVGGLKGACGTLAIHMAQHGARHIIVNNRSGIDDPASARVVASCNFYGCSVSEARGDAGDADFVRKMFSSATPQIAGIIQGSMVLRDKPFEMMTLDDYHNAIHAKVQGTWNLHRAAQEINKAPLEFFTMLSSTSGIVGNKGQANYAAANTFLDAFASYRHQLGLRANTVDLGLIQDVGYVAEQDSALEVRFDKRQWTPIDETMLRKILTYSILQQSGAPMNATSAAETITGIGYPLPSDGNELASLPRFSYLFNAHGAGQQGGLDEADEGGDQSDQALKQLRMMHKSGTADVGALNGVCVEVVSAQFAKILRLDTAPEVGRPLVAYGLDSLSAVELRNWIRVKLGVELTTLDITNTPSLVALCEKVVSRLPAPDAATAGK</sequence>